<feature type="region of interest" description="Disordered" evidence="1">
    <location>
        <begin position="1"/>
        <end position="75"/>
    </location>
</feature>
<reference evidence="2 3" key="1">
    <citation type="journal article" date="2007" name="Nat. Biotechnol.">
        <title>Complete genome sequence of the myxobacterium Sorangium cellulosum.</title>
        <authorList>
            <person name="Schneiker S."/>
            <person name="Perlova O."/>
            <person name="Kaiser O."/>
            <person name="Gerth K."/>
            <person name="Alici A."/>
            <person name="Altmeyer M.O."/>
            <person name="Bartels D."/>
            <person name="Bekel T."/>
            <person name="Beyer S."/>
            <person name="Bode E."/>
            <person name="Bode H.B."/>
            <person name="Bolten C.J."/>
            <person name="Choudhuri J.V."/>
            <person name="Doss S."/>
            <person name="Elnakady Y.A."/>
            <person name="Frank B."/>
            <person name="Gaigalat L."/>
            <person name="Goesmann A."/>
            <person name="Groeger C."/>
            <person name="Gross F."/>
            <person name="Jelsbak L."/>
            <person name="Jelsbak L."/>
            <person name="Kalinowski J."/>
            <person name="Kegler C."/>
            <person name="Knauber T."/>
            <person name="Konietzny S."/>
            <person name="Kopp M."/>
            <person name="Krause L."/>
            <person name="Krug D."/>
            <person name="Linke B."/>
            <person name="Mahmud T."/>
            <person name="Martinez-Arias R."/>
            <person name="McHardy A.C."/>
            <person name="Merai M."/>
            <person name="Meyer F."/>
            <person name="Mormann S."/>
            <person name="Munoz-Dorado J."/>
            <person name="Perez J."/>
            <person name="Pradella S."/>
            <person name="Rachid S."/>
            <person name="Raddatz G."/>
            <person name="Rosenau F."/>
            <person name="Rueckert C."/>
            <person name="Sasse F."/>
            <person name="Scharfe M."/>
            <person name="Schuster S.C."/>
            <person name="Suen G."/>
            <person name="Treuner-Lange A."/>
            <person name="Velicer G.J."/>
            <person name="Vorholter F.-J."/>
            <person name="Weissman K.J."/>
            <person name="Welch R.D."/>
            <person name="Wenzel S.C."/>
            <person name="Whitworth D.E."/>
            <person name="Wilhelm S."/>
            <person name="Wittmann C."/>
            <person name="Bloecker H."/>
            <person name="Puehler A."/>
            <person name="Mueller R."/>
        </authorList>
    </citation>
    <scope>NUCLEOTIDE SEQUENCE [LARGE SCALE GENOMIC DNA]</scope>
    <source>
        <strain evidence="3">So ce56</strain>
    </source>
</reference>
<evidence type="ECO:0000256" key="1">
    <source>
        <dbReference type="SAM" id="MobiDB-lite"/>
    </source>
</evidence>
<evidence type="ECO:0000313" key="3">
    <source>
        <dbReference type="Proteomes" id="UP000002139"/>
    </source>
</evidence>
<evidence type="ECO:0000313" key="2">
    <source>
        <dbReference type="EMBL" id="CAN93404.1"/>
    </source>
</evidence>
<protein>
    <submittedName>
        <fullName evidence="2">Uncharacterized protein</fullName>
    </submittedName>
</protein>
<keyword evidence="3" id="KW-1185">Reference proteome</keyword>
<feature type="compositionally biased region" description="Polar residues" evidence="1">
    <location>
        <begin position="25"/>
        <end position="41"/>
    </location>
</feature>
<organism evidence="2 3">
    <name type="scientific">Sorangium cellulosum (strain So ce56)</name>
    <name type="common">Polyangium cellulosum (strain So ce56)</name>
    <dbReference type="NCBI Taxonomy" id="448385"/>
    <lineage>
        <taxon>Bacteria</taxon>
        <taxon>Pseudomonadati</taxon>
        <taxon>Myxococcota</taxon>
        <taxon>Polyangia</taxon>
        <taxon>Polyangiales</taxon>
        <taxon>Polyangiaceae</taxon>
        <taxon>Sorangium</taxon>
    </lineage>
</organism>
<dbReference type="KEGG" id="scl:sce3245"/>
<feature type="compositionally biased region" description="Pro residues" evidence="1">
    <location>
        <begin position="57"/>
        <end position="66"/>
    </location>
</feature>
<sequence length="75" mass="8136">MFLLRPALTDGRHPGESKGAPMSKSKPTPNDQRSVTKNPTSDAYRADRDNRIAQGHPNPPPPPAPQPEASQPTKK</sequence>
<accession>A9GJG5</accession>
<dbReference type="EMBL" id="AM746676">
    <property type="protein sequence ID" value="CAN93404.1"/>
    <property type="molecule type" value="Genomic_DNA"/>
</dbReference>
<name>A9GJG5_SORC5</name>
<dbReference type="Proteomes" id="UP000002139">
    <property type="component" value="Chromosome"/>
</dbReference>
<gene>
    <name evidence="2" type="ordered locus">sce3245</name>
</gene>
<dbReference type="HOGENOM" id="CLU_2669121_0_0_7"/>
<proteinExistence type="predicted"/>
<dbReference type="AlphaFoldDB" id="A9GJG5"/>